<gene>
    <name evidence="1" type="ORF">NU08_4305</name>
</gene>
<dbReference type="EMBL" id="JUIV01000025">
    <property type="protein sequence ID" value="RYJ36697.1"/>
    <property type="molecule type" value="Genomic_DNA"/>
</dbReference>
<evidence type="ECO:0000313" key="2">
    <source>
        <dbReference type="Proteomes" id="UP000290433"/>
    </source>
</evidence>
<sequence>MADLEKNQPNKILKTNQNGELEFTDANNLQAESYNALDCITEGKTLDARQGKVLKDMIDLKPVDLASDTETQISAAVPEDKKVVSRLKLFNWWEWMKRKSEIIVGNWTFNNILKIGNSGYLMTDTYKFCIRGNQGKTLQIGVEGVADDSISIDVTGISLKNRLTLPIGTSTIPALVIPNGVLTSSPQKGAIERDLTGELYHVINNARYRIFDSRDSGNFLTTTWRSTYTSSASVSGTYVNTSASSISSIASGALGSSNQGNYLFKTFDNYLIKNGNYSPSLIAPKSVLFEVYLKGNNCKFSGSQYIKLYSVERTDVTTENSIRNYEIPIQTNLSQSGDLLGSVLMFSETTYDTFGNKILENYKKYFLQTIDYVGNYTDLKFSDASISLEYRVSVLFDDSTNQNSKNVYARPIFTNYSSLFLKI</sequence>
<organism evidence="1 2">
    <name type="scientific">Flavobacterium anhuiense</name>
    <dbReference type="NCBI Taxonomy" id="459526"/>
    <lineage>
        <taxon>Bacteria</taxon>
        <taxon>Pseudomonadati</taxon>
        <taxon>Bacteroidota</taxon>
        <taxon>Flavobacteriia</taxon>
        <taxon>Flavobacteriales</taxon>
        <taxon>Flavobacteriaceae</taxon>
        <taxon>Flavobacterium</taxon>
    </lineage>
</organism>
<protein>
    <submittedName>
        <fullName evidence="1">Uncharacterized protein</fullName>
    </submittedName>
</protein>
<reference evidence="1 2" key="1">
    <citation type="submission" date="2014-12" db="EMBL/GenBank/DDBJ databases">
        <title>Genome sequence of Flavobacterium anhuiense RCM74.</title>
        <authorList>
            <person name="Kim J.F."/>
            <person name="Song J.Y."/>
            <person name="Kwak M.-J."/>
            <person name="Lee S.-W."/>
        </authorList>
    </citation>
    <scope>NUCLEOTIDE SEQUENCE [LARGE SCALE GENOMIC DNA]</scope>
    <source>
        <strain evidence="1 2">RCM74</strain>
    </source>
</reference>
<comment type="caution">
    <text evidence="1">The sequence shown here is derived from an EMBL/GenBank/DDBJ whole genome shotgun (WGS) entry which is preliminary data.</text>
</comment>
<proteinExistence type="predicted"/>
<accession>A0A444VST9</accession>
<name>A0A444VST9_9FLAO</name>
<dbReference type="AlphaFoldDB" id="A0A444VST9"/>
<evidence type="ECO:0000313" key="1">
    <source>
        <dbReference type="EMBL" id="RYJ36697.1"/>
    </source>
</evidence>
<dbReference type="Proteomes" id="UP000290433">
    <property type="component" value="Unassembled WGS sequence"/>
</dbReference>